<organism evidence="2 3">
    <name type="scientific">Westerdykella ornata</name>
    <dbReference type="NCBI Taxonomy" id="318751"/>
    <lineage>
        <taxon>Eukaryota</taxon>
        <taxon>Fungi</taxon>
        <taxon>Dikarya</taxon>
        <taxon>Ascomycota</taxon>
        <taxon>Pezizomycotina</taxon>
        <taxon>Dothideomycetes</taxon>
        <taxon>Pleosporomycetidae</taxon>
        <taxon>Pleosporales</taxon>
        <taxon>Sporormiaceae</taxon>
        <taxon>Westerdykella</taxon>
    </lineage>
</organism>
<feature type="region of interest" description="Disordered" evidence="1">
    <location>
        <begin position="140"/>
        <end position="161"/>
    </location>
</feature>
<sequence>MQRPKKRLRTSRPLVFGKNVAHRGPQTRELEDVFRDNQHILPGLDRTFEALFDKYANMPEDAADVVDLETETLVVDNGHLRSLQQNPQTWERAQMLDGIVTGSGWDLEEDSKDELAPSRSPSPVAIRRTQVAVEPAPPVQALRQTDSSVEQASSEAAPTVNEAQFSDACRQLSVVQQPGSTSSVPPTSDGLLKIIQQFVDQSVAQRLLQQQVVSQPLAQQLSDGPMSTPVAHQSGPWRDPVPPATDPKWYFPPLPRLASTTPLAASTSVPRRRRVFPSPQRIRQPEPGKCKESPLFITAKSTRATLSSPIIRQTQKEDNQTASAAPRSSLPGGKALDDSGLEEQATSGNELRHPLRSHIREQPLSTPSLIYSDGTESHRDIGDSEANRLKHADPPVTIFDEDMDVFPMPNDNDNDAGIMQDLEKTHAEDIPLILPSIESDNPFDGLCRDPVQQSPRKHVQVVIPVRSRPKSQTQRAPVTYDSEEGLVPMDEVQKPEAKAAQPPIDDAELRDELDAPCTPAIKRESLTPGPCCLLRAVPPATPKSAPQQYKRDVGTTRDTPRATPKLSKLQLLRLARAQWAKQGRSGTPQTSRHRKSLPSQQKKRWVDDSEDELA</sequence>
<feature type="compositionally biased region" description="Polar residues" evidence="1">
    <location>
        <begin position="258"/>
        <end position="269"/>
    </location>
</feature>
<name>A0A6A6JPC5_WESOR</name>
<dbReference type="Gene3D" id="1.10.20.10">
    <property type="entry name" value="Histone, subunit A"/>
    <property type="match status" value="1"/>
</dbReference>
<feature type="compositionally biased region" description="Basic and acidic residues" evidence="1">
    <location>
        <begin position="283"/>
        <end position="292"/>
    </location>
</feature>
<feature type="compositionally biased region" description="Basic and acidic residues" evidence="1">
    <location>
        <begin position="549"/>
        <end position="560"/>
    </location>
</feature>
<dbReference type="InterPro" id="IPR009072">
    <property type="entry name" value="Histone-fold"/>
</dbReference>
<dbReference type="RefSeq" id="XP_033655653.1">
    <property type="nucleotide sequence ID" value="XM_033801471.1"/>
</dbReference>
<gene>
    <name evidence="2" type="ORF">EI97DRAFT_465492</name>
</gene>
<dbReference type="InterPro" id="IPR018465">
    <property type="entry name" value="Scm3/HJURP"/>
</dbReference>
<feature type="region of interest" description="Disordered" evidence="1">
    <location>
        <begin position="537"/>
        <end position="614"/>
    </location>
</feature>
<dbReference type="EMBL" id="ML986488">
    <property type="protein sequence ID" value="KAF2278114.1"/>
    <property type="molecule type" value="Genomic_DNA"/>
</dbReference>
<feature type="compositionally biased region" description="Basic and acidic residues" evidence="1">
    <location>
        <begin position="375"/>
        <end position="392"/>
    </location>
</feature>
<dbReference type="GO" id="GO:0046982">
    <property type="term" value="F:protein heterodimerization activity"/>
    <property type="evidence" value="ECO:0007669"/>
    <property type="project" value="InterPro"/>
</dbReference>
<feature type="region of interest" description="Disordered" evidence="1">
    <location>
        <begin position="219"/>
        <end position="392"/>
    </location>
</feature>
<dbReference type="GeneID" id="54554646"/>
<evidence type="ECO:0000256" key="1">
    <source>
        <dbReference type="SAM" id="MobiDB-lite"/>
    </source>
</evidence>
<feature type="compositionally biased region" description="Basic and acidic residues" evidence="1">
    <location>
        <begin position="350"/>
        <end position="361"/>
    </location>
</feature>
<accession>A0A6A6JPC5</accession>
<dbReference type="Pfam" id="PF10384">
    <property type="entry name" value="Scm3"/>
    <property type="match status" value="1"/>
</dbReference>
<feature type="compositionally biased region" description="Pro residues" evidence="1">
    <location>
        <begin position="239"/>
        <end position="255"/>
    </location>
</feature>
<protein>
    <submittedName>
        <fullName evidence="2">Uncharacterized protein</fullName>
    </submittedName>
</protein>
<feature type="compositionally biased region" description="Polar residues" evidence="1">
    <location>
        <begin position="299"/>
        <end position="313"/>
    </location>
</feature>
<keyword evidence="3" id="KW-1185">Reference proteome</keyword>
<feature type="compositionally biased region" description="Low complexity" evidence="1">
    <location>
        <begin position="565"/>
        <end position="582"/>
    </location>
</feature>
<reference evidence="2" key="1">
    <citation type="journal article" date="2020" name="Stud. Mycol.">
        <title>101 Dothideomycetes genomes: a test case for predicting lifestyles and emergence of pathogens.</title>
        <authorList>
            <person name="Haridas S."/>
            <person name="Albert R."/>
            <person name="Binder M."/>
            <person name="Bloem J."/>
            <person name="Labutti K."/>
            <person name="Salamov A."/>
            <person name="Andreopoulos B."/>
            <person name="Baker S."/>
            <person name="Barry K."/>
            <person name="Bills G."/>
            <person name="Bluhm B."/>
            <person name="Cannon C."/>
            <person name="Castanera R."/>
            <person name="Culley D."/>
            <person name="Daum C."/>
            <person name="Ezra D."/>
            <person name="Gonzalez J."/>
            <person name="Henrissat B."/>
            <person name="Kuo A."/>
            <person name="Liang C."/>
            <person name="Lipzen A."/>
            <person name="Lutzoni F."/>
            <person name="Magnuson J."/>
            <person name="Mondo S."/>
            <person name="Nolan M."/>
            <person name="Ohm R."/>
            <person name="Pangilinan J."/>
            <person name="Park H.-J."/>
            <person name="Ramirez L."/>
            <person name="Alfaro M."/>
            <person name="Sun H."/>
            <person name="Tritt A."/>
            <person name="Yoshinaga Y."/>
            <person name="Zwiers L.-H."/>
            <person name="Turgeon B."/>
            <person name="Goodwin S."/>
            <person name="Spatafora J."/>
            <person name="Crous P."/>
            <person name="Grigoriev I."/>
        </authorList>
    </citation>
    <scope>NUCLEOTIDE SEQUENCE</scope>
    <source>
        <strain evidence="2">CBS 379.55</strain>
    </source>
</reference>
<feature type="compositionally biased region" description="Polar residues" evidence="1">
    <location>
        <begin position="142"/>
        <end position="161"/>
    </location>
</feature>
<dbReference type="Proteomes" id="UP000800097">
    <property type="component" value="Unassembled WGS sequence"/>
</dbReference>
<evidence type="ECO:0000313" key="3">
    <source>
        <dbReference type="Proteomes" id="UP000800097"/>
    </source>
</evidence>
<evidence type="ECO:0000313" key="2">
    <source>
        <dbReference type="EMBL" id="KAF2278114.1"/>
    </source>
</evidence>
<proteinExistence type="predicted"/>
<dbReference type="GO" id="GO:0005634">
    <property type="term" value="C:nucleus"/>
    <property type="evidence" value="ECO:0007669"/>
    <property type="project" value="InterPro"/>
</dbReference>
<dbReference type="OrthoDB" id="2420608at2759"/>
<dbReference type="AlphaFoldDB" id="A0A6A6JPC5"/>
<dbReference type="GO" id="GO:0042393">
    <property type="term" value="F:histone binding"/>
    <property type="evidence" value="ECO:0007669"/>
    <property type="project" value="InterPro"/>
</dbReference>